<organism evidence="2 3">
    <name type="scientific">Actinidia rufa</name>
    <dbReference type="NCBI Taxonomy" id="165716"/>
    <lineage>
        <taxon>Eukaryota</taxon>
        <taxon>Viridiplantae</taxon>
        <taxon>Streptophyta</taxon>
        <taxon>Embryophyta</taxon>
        <taxon>Tracheophyta</taxon>
        <taxon>Spermatophyta</taxon>
        <taxon>Magnoliopsida</taxon>
        <taxon>eudicotyledons</taxon>
        <taxon>Gunneridae</taxon>
        <taxon>Pentapetalae</taxon>
        <taxon>asterids</taxon>
        <taxon>Ericales</taxon>
        <taxon>Actinidiaceae</taxon>
        <taxon>Actinidia</taxon>
    </lineage>
</organism>
<dbReference type="PANTHER" id="PTHR33738">
    <property type="entry name" value="EMB|CAB82975.1"/>
    <property type="match status" value="1"/>
</dbReference>
<proteinExistence type="predicted"/>
<sequence>MGSSPSSSFTSDLFGSNESSGSSSSGIYGSIFSPSSKVLGRESLRSEAVEKKQDYASQVWTTKSGAAQGIISRRSEGENQSPTNEDKCHFYPEQKVQPCHLSSSIYYGGQDVYSHPQKTQDSGHTTELICIDSGQLIYVENRRTRSLLQTAIAIVAGPLPLLRGNVESIICRM</sequence>
<comment type="caution">
    <text evidence="2">The sequence shown here is derived from an EMBL/GenBank/DDBJ whole genome shotgun (WGS) entry which is preliminary data.</text>
</comment>
<accession>A0A7J0F4P9</accession>
<reference evidence="2 3" key="1">
    <citation type="submission" date="2019-07" db="EMBL/GenBank/DDBJ databases">
        <title>De Novo Assembly of kiwifruit Actinidia rufa.</title>
        <authorList>
            <person name="Sugita-Konishi S."/>
            <person name="Sato K."/>
            <person name="Mori E."/>
            <person name="Abe Y."/>
            <person name="Kisaki G."/>
            <person name="Hamano K."/>
            <person name="Suezawa K."/>
            <person name="Otani M."/>
            <person name="Fukuda T."/>
            <person name="Manabe T."/>
            <person name="Gomi K."/>
            <person name="Tabuchi M."/>
            <person name="Akimitsu K."/>
            <person name="Kataoka I."/>
        </authorList>
    </citation>
    <scope>NUCLEOTIDE SEQUENCE [LARGE SCALE GENOMIC DNA]</scope>
    <source>
        <strain evidence="3">cv. Fuchu</strain>
    </source>
</reference>
<evidence type="ECO:0000313" key="3">
    <source>
        <dbReference type="Proteomes" id="UP000585474"/>
    </source>
</evidence>
<evidence type="ECO:0000256" key="1">
    <source>
        <dbReference type="SAM" id="MobiDB-lite"/>
    </source>
</evidence>
<gene>
    <name evidence="2" type="ORF">Acr_08g0016050</name>
</gene>
<dbReference type="PANTHER" id="PTHR33738:SF1">
    <property type="entry name" value="PLANT_T7H20-70 PROTEIN"/>
    <property type="match status" value="1"/>
</dbReference>
<dbReference type="AlphaFoldDB" id="A0A7J0F4P9"/>
<keyword evidence="3" id="KW-1185">Reference proteome</keyword>
<protein>
    <submittedName>
        <fullName evidence="2">E3 ubiquitin-protein ligase RLIM-like protein</fullName>
    </submittedName>
</protein>
<name>A0A7J0F4P9_9ERIC</name>
<evidence type="ECO:0000313" key="2">
    <source>
        <dbReference type="EMBL" id="GFY93209.1"/>
    </source>
</evidence>
<dbReference type="EMBL" id="BJWL01000008">
    <property type="protein sequence ID" value="GFY93209.1"/>
    <property type="molecule type" value="Genomic_DNA"/>
</dbReference>
<feature type="region of interest" description="Disordered" evidence="1">
    <location>
        <begin position="67"/>
        <end position="87"/>
    </location>
</feature>
<dbReference type="OrthoDB" id="1423981at2759"/>
<feature type="region of interest" description="Disordered" evidence="1">
    <location>
        <begin position="1"/>
        <end position="28"/>
    </location>
</feature>
<dbReference type="Proteomes" id="UP000585474">
    <property type="component" value="Unassembled WGS sequence"/>
</dbReference>